<feature type="transmembrane region" description="Helical" evidence="1">
    <location>
        <begin position="43"/>
        <end position="60"/>
    </location>
</feature>
<keyword evidence="1" id="KW-1133">Transmembrane helix</keyword>
<accession>A0A4S5EQN2</accession>
<evidence type="ECO:0000313" key="2">
    <source>
        <dbReference type="EMBL" id="THJ74715.1"/>
    </source>
</evidence>
<dbReference type="Proteomes" id="UP000305282">
    <property type="component" value="Unassembled WGS sequence"/>
</dbReference>
<dbReference type="EMBL" id="SSXH01000189">
    <property type="protein sequence ID" value="THJ74715.1"/>
    <property type="molecule type" value="Genomic_DNA"/>
</dbReference>
<dbReference type="Pfam" id="PF19870">
    <property type="entry name" value="DUF6343"/>
    <property type="match status" value="1"/>
</dbReference>
<reference evidence="2 3" key="1">
    <citation type="submission" date="2019-04" db="EMBL/GenBank/DDBJ databases">
        <title>Draft genome sequences for three unisolated Alnus-infective Frankia Sp+ strains, AgTrS, AiOr and AvVan, the first sequenced Frankia strains able to sporulate in-planta.</title>
        <authorList>
            <person name="Bethencourt L."/>
            <person name="Vautrin F."/>
            <person name="Taib N."/>
            <person name="Dubost A."/>
            <person name="Castro-Garcia L."/>
            <person name="Imbaud O."/>
            <person name="Abrouk D."/>
            <person name="Fournier P."/>
            <person name="Briolay J."/>
            <person name="Nguyen A."/>
            <person name="Normand P."/>
            <person name="Fernandez M.P."/>
            <person name="Brochier-Armanet C."/>
            <person name="Herrera-Belaroussi A."/>
        </authorList>
    </citation>
    <scope>NUCLEOTIDE SEQUENCE [LARGE SCALE GENOMIC DNA]</scope>
    <source>
        <strain evidence="2 3">AvVan</strain>
    </source>
</reference>
<feature type="transmembrane region" description="Helical" evidence="1">
    <location>
        <begin position="66"/>
        <end position="85"/>
    </location>
</feature>
<keyword evidence="1" id="KW-0812">Transmembrane</keyword>
<sequence>MTSSLPRQRDQGEVLRRRHWWQRLSPGPGGAPPARSALGLRRVLAVFGLVFCGVTAGMFASRDQPAAAGVLALLALVAIVDLAVIQRRLHQRSHARRPPPPPLRP</sequence>
<name>A0A4S5EQN2_9ACTN</name>
<protein>
    <submittedName>
        <fullName evidence="2">Uncharacterized protein</fullName>
    </submittedName>
</protein>
<evidence type="ECO:0000256" key="1">
    <source>
        <dbReference type="SAM" id="Phobius"/>
    </source>
</evidence>
<gene>
    <name evidence="2" type="ORF">E7Y31_09785</name>
</gene>
<dbReference type="InterPro" id="IPR045924">
    <property type="entry name" value="DUF6343"/>
</dbReference>
<evidence type="ECO:0000313" key="3">
    <source>
        <dbReference type="Proteomes" id="UP000305282"/>
    </source>
</evidence>
<proteinExistence type="predicted"/>
<dbReference type="RefSeq" id="WP_136447894.1">
    <property type="nucleotide sequence ID" value="NZ_SSXH01000189.1"/>
</dbReference>
<keyword evidence="3" id="KW-1185">Reference proteome</keyword>
<keyword evidence="1" id="KW-0472">Membrane</keyword>
<organism evidence="2 3">
    <name type="scientific">Candidatus Frankia alpina</name>
    <dbReference type="NCBI Taxonomy" id="2699483"/>
    <lineage>
        <taxon>Bacteria</taxon>
        <taxon>Bacillati</taxon>
        <taxon>Actinomycetota</taxon>
        <taxon>Actinomycetes</taxon>
        <taxon>Frankiales</taxon>
        <taxon>Frankiaceae</taxon>
        <taxon>Frankia</taxon>
    </lineage>
</organism>
<dbReference type="AlphaFoldDB" id="A0A4S5EQN2"/>
<comment type="caution">
    <text evidence="2">The sequence shown here is derived from an EMBL/GenBank/DDBJ whole genome shotgun (WGS) entry which is preliminary data.</text>
</comment>